<keyword evidence="4" id="KW-0028">Amino-acid biosynthesis</keyword>
<dbReference type="EMBL" id="UIVS01000002">
    <property type="protein sequence ID" value="SVP91104.1"/>
    <property type="molecule type" value="Genomic_DNA"/>
</dbReference>
<evidence type="ECO:0000256" key="9">
    <source>
        <dbReference type="ARBA" id="ARBA00023002"/>
    </source>
</evidence>
<evidence type="ECO:0000256" key="8">
    <source>
        <dbReference type="ARBA" id="ARBA00022962"/>
    </source>
</evidence>
<dbReference type="VEuPathDB" id="PiroplasmaDB:TA15585"/>
<feature type="coiled-coil region" evidence="15">
    <location>
        <begin position="387"/>
        <end position="446"/>
    </location>
</feature>
<dbReference type="PRINTS" id="PR00419">
    <property type="entry name" value="ADXRDTASE"/>
</dbReference>
<sequence>MRYVKFGIIGTGPSGLYLGKYLSKNIKNCKIDFFEKSKQLLGLFKNGVAPDKINIKNNSYHLLINHHYRFFTNIHIGKDLKLEKLLEYYNAIFICCGCEDCNEYKILNEQIGVFNSLNLIHFYNHFPINNTIYHNLPIFHINKYNTIEENYIAAPKVGTEPLGTSTTNSAGKGANFTATECTPRKGANFTATECTGEKILNTIAAVTKTRESGTFSLYSKDTNTKGDTTVDTTNTTGTTGPSTVTEENSIAAPKGTKGPLGTRFESHSSNSTESTGTTGASTVTEENPTTLAAVGKVTIEEYMEYLIGLKKVNISIIGNGNVSLDIIRMLTKSEEELENLEINPKFKYFIKNLNINKITIFGRNSLINSKFTNNELQLIFNNNFHIQHNIQDNLQKLIENLENLQNLENNIKNRKIIKKLKLFNSINNLENNLQNNLENNLDLGKNKCIIDFKFNTKIIKINNNNNIINSILYTHNTENNIAANNSTIENNIAAPRENPIGQFAATVENPIAAPRENPIAAGVENINAAVKKLDSNILIKCIGYNNKSNVELIRLIDNKRIFGNGWIINNCKGDLSNIILNSIQLSNQIKTIFKQFHYFNNDILNYFKLHHFI</sequence>
<evidence type="ECO:0000256" key="13">
    <source>
        <dbReference type="ARBA" id="ARBA00023291"/>
    </source>
</evidence>
<evidence type="ECO:0000256" key="10">
    <source>
        <dbReference type="ARBA" id="ARBA00023004"/>
    </source>
</evidence>
<evidence type="ECO:0000256" key="2">
    <source>
        <dbReference type="ARBA" id="ARBA00001927"/>
    </source>
</evidence>
<dbReference type="InterPro" id="IPR036188">
    <property type="entry name" value="FAD/NAD-bd_sf"/>
</dbReference>
<evidence type="ECO:0000313" key="18">
    <source>
        <dbReference type="EMBL" id="SVP91104.1"/>
    </source>
</evidence>
<feature type="compositionally biased region" description="Low complexity" evidence="16">
    <location>
        <begin position="225"/>
        <end position="245"/>
    </location>
</feature>
<dbReference type="AlphaFoldDB" id="A0A3B0MMU0"/>
<dbReference type="GO" id="GO:0006537">
    <property type="term" value="P:glutamate biosynthetic process"/>
    <property type="evidence" value="ECO:0007669"/>
    <property type="project" value="UniProtKB-KW"/>
</dbReference>
<keyword evidence="5" id="KW-0285">Flavoprotein</keyword>
<keyword evidence="10" id="KW-0408">Iron</keyword>
<keyword evidence="8" id="KW-0315">Glutamine amidotransferase</keyword>
<evidence type="ECO:0000256" key="16">
    <source>
        <dbReference type="SAM" id="MobiDB-lite"/>
    </source>
</evidence>
<dbReference type="Gene3D" id="3.40.50.720">
    <property type="entry name" value="NAD(P)-binding Rossmann-like Domain"/>
    <property type="match status" value="1"/>
</dbReference>
<keyword evidence="7" id="KW-0479">Metal-binding</keyword>
<dbReference type="SUPFAM" id="SSF51971">
    <property type="entry name" value="Nucleotide-binding domain"/>
    <property type="match status" value="1"/>
</dbReference>
<dbReference type="GO" id="GO:0016491">
    <property type="term" value="F:oxidoreductase activity"/>
    <property type="evidence" value="ECO:0007669"/>
    <property type="project" value="UniProtKB-KW"/>
</dbReference>
<dbReference type="GO" id="GO:0046872">
    <property type="term" value="F:metal ion binding"/>
    <property type="evidence" value="ECO:0007669"/>
    <property type="project" value="UniProtKB-KW"/>
</dbReference>
<evidence type="ECO:0000313" key="17">
    <source>
        <dbReference type="EMBL" id="SVP90588.1"/>
    </source>
</evidence>
<keyword evidence="15" id="KW-0175">Coiled coil</keyword>
<evidence type="ECO:0000256" key="6">
    <source>
        <dbReference type="ARBA" id="ARBA00022643"/>
    </source>
</evidence>
<dbReference type="InterPro" id="IPR050711">
    <property type="entry name" value="ET-N_metabolism_enzyme"/>
</dbReference>
<evidence type="ECO:0000256" key="12">
    <source>
        <dbReference type="ARBA" id="ARBA00023164"/>
    </source>
</evidence>
<evidence type="ECO:0000256" key="14">
    <source>
        <dbReference type="ARBA" id="ARBA00029440"/>
    </source>
</evidence>
<reference evidence="18" key="1">
    <citation type="submission" date="2018-07" db="EMBL/GenBank/DDBJ databases">
        <authorList>
            <person name="Quirk P.G."/>
            <person name="Krulwich T.A."/>
        </authorList>
    </citation>
    <scope>NUCLEOTIDE SEQUENCE</scope>
    <source>
        <strain evidence="18">Anand</strain>
    </source>
</reference>
<gene>
    <name evidence="17" type="ORF">TAT_000129700</name>
    <name evidence="18" type="ORF">TAV_000129800</name>
</gene>
<dbReference type="Gene3D" id="3.50.50.60">
    <property type="entry name" value="FAD/NAD(P)-binding domain"/>
    <property type="match status" value="1"/>
</dbReference>
<evidence type="ECO:0000256" key="3">
    <source>
        <dbReference type="ARBA" id="ARBA00009716"/>
    </source>
</evidence>
<keyword evidence="6" id="KW-0288">FMN</keyword>
<feature type="region of interest" description="Disordered" evidence="16">
    <location>
        <begin position="221"/>
        <end position="284"/>
    </location>
</feature>
<comment type="pathway">
    <text evidence="14">Amino-acid biosynthesis.</text>
</comment>
<comment type="cofactor">
    <cofactor evidence="2">
        <name>[3Fe-4S] cluster</name>
        <dbReference type="ChEBI" id="CHEBI:21137"/>
    </cofactor>
</comment>
<comment type="similarity">
    <text evidence="3">Belongs to the glutamate synthase family.</text>
</comment>
<organism evidence="18">
    <name type="scientific">Theileria annulata</name>
    <dbReference type="NCBI Taxonomy" id="5874"/>
    <lineage>
        <taxon>Eukaryota</taxon>
        <taxon>Sar</taxon>
        <taxon>Alveolata</taxon>
        <taxon>Apicomplexa</taxon>
        <taxon>Aconoidasida</taxon>
        <taxon>Piroplasmida</taxon>
        <taxon>Theileriidae</taxon>
        <taxon>Theileria</taxon>
    </lineage>
</organism>
<dbReference type="EMBL" id="UIVT01000002">
    <property type="protein sequence ID" value="SVP90588.1"/>
    <property type="molecule type" value="Genomic_DNA"/>
</dbReference>
<evidence type="ECO:0000256" key="4">
    <source>
        <dbReference type="ARBA" id="ARBA00022605"/>
    </source>
</evidence>
<evidence type="ECO:0000256" key="11">
    <source>
        <dbReference type="ARBA" id="ARBA00023014"/>
    </source>
</evidence>
<accession>A0A3B0MMU0</accession>
<feature type="compositionally biased region" description="Low complexity" evidence="16">
    <location>
        <begin position="267"/>
        <end position="284"/>
    </location>
</feature>
<evidence type="ECO:0000256" key="5">
    <source>
        <dbReference type="ARBA" id="ARBA00022630"/>
    </source>
</evidence>
<proteinExistence type="inferred from homology"/>
<keyword evidence="13" id="KW-0003">3Fe-4S</keyword>
<keyword evidence="11" id="KW-0411">Iron-sulfur</keyword>
<protein>
    <submittedName>
        <fullName evidence="18">NADPH dependent oxidoreductase, putative</fullName>
    </submittedName>
</protein>
<dbReference type="SUPFAM" id="SSF51905">
    <property type="entry name" value="FAD/NAD(P)-binding domain"/>
    <property type="match status" value="1"/>
</dbReference>
<evidence type="ECO:0000256" key="7">
    <source>
        <dbReference type="ARBA" id="ARBA00022723"/>
    </source>
</evidence>
<keyword evidence="9" id="KW-0560">Oxidoreductase</keyword>
<dbReference type="PANTHER" id="PTHR11938">
    <property type="entry name" value="FAD NADPH DEHYDROGENASE/OXIDOREDUCTASE"/>
    <property type="match status" value="1"/>
</dbReference>
<evidence type="ECO:0000256" key="15">
    <source>
        <dbReference type="SAM" id="Coils"/>
    </source>
</evidence>
<evidence type="ECO:0000256" key="1">
    <source>
        <dbReference type="ARBA" id="ARBA00001917"/>
    </source>
</evidence>
<keyword evidence="12" id="KW-0314">Glutamate biosynthesis</keyword>
<name>A0A3B0MMU0_THEAN</name>
<dbReference type="GO" id="GO:0051538">
    <property type="term" value="F:3 iron, 4 sulfur cluster binding"/>
    <property type="evidence" value="ECO:0007669"/>
    <property type="project" value="UniProtKB-KW"/>
</dbReference>
<dbReference type="PANTHER" id="PTHR11938:SF91">
    <property type="entry name" value="NADPH:ADRENODOXIN OXIDOREDUCTASE, MITOCHONDRIAL"/>
    <property type="match status" value="1"/>
</dbReference>
<comment type="cofactor">
    <cofactor evidence="1">
        <name>FMN</name>
        <dbReference type="ChEBI" id="CHEBI:58210"/>
    </cofactor>
</comment>